<dbReference type="Pfam" id="PF12696">
    <property type="entry name" value="TraG-D_C"/>
    <property type="match status" value="1"/>
</dbReference>
<reference evidence="3 4" key="1">
    <citation type="submission" date="2023-03" db="EMBL/GenBank/DDBJ databases">
        <title>Speciation in Pyrococcus: adaptation to high temperature as a mechanism.</title>
        <authorList>
            <person name="Gu J."/>
        </authorList>
    </citation>
    <scope>NUCLEOTIDE SEQUENCE [LARGE SCALE GENOMIC DNA]</scope>
    <source>
        <strain evidence="3 4">LMOA34</strain>
    </source>
</reference>
<feature type="domain" description="Helicase HerA central" evidence="1">
    <location>
        <begin position="285"/>
        <end position="338"/>
    </location>
</feature>
<name>A0ABV4T5T0_9EURY</name>
<dbReference type="InterPro" id="IPR032689">
    <property type="entry name" value="TraG-D_C"/>
</dbReference>
<evidence type="ECO:0000259" key="2">
    <source>
        <dbReference type="Pfam" id="PF12696"/>
    </source>
</evidence>
<dbReference type="Proteomes" id="UP001571980">
    <property type="component" value="Unassembled WGS sequence"/>
</dbReference>
<dbReference type="Gene3D" id="3.40.50.300">
    <property type="entry name" value="P-loop containing nucleotide triphosphate hydrolases"/>
    <property type="match status" value="2"/>
</dbReference>
<evidence type="ECO:0000313" key="3">
    <source>
        <dbReference type="EMBL" id="MFA4805080.1"/>
    </source>
</evidence>
<accession>A0ABV4T5T0</accession>
<dbReference type="PANTHER" id="PTHR30121">
    <property type="entry name" value="UNCHARACTERIZED PROTEIN YJGR-RELATED"/>
    <property type="match status" value="1"/>
</dbReference>
<comment type="caution">
    <text evidence="3">The sequence shown here is derived from an EMBL/GenBank/DDBJ whole genome shotgun (WGS) entry which is preliminary data.</text>
</comment>
<proteinExistence type="predicted"/>
<dbReference type="Pfam" id="PF01935">
    <property type="entry name" value="DUF87"/>
    <property type="match status" value="1"/>
</dbReference>
<dbReference type="GO" id="GO:0003677">
    <property type="term" value="F:DNA binding"/>
    <property type="evidence" value="ECO:0007669"/>
    <property type="project" value="UniProtKB-KW"/>
</dbReference>
<dbReference type="InterPro" id="IPR027417">
    <property type="entry name" value="P-loop_NTPase"/>
</dbReference>
<dbReference type="SUPFAM" id="SSF52540">
    <property type="entry name" value="P-loop containing nucleoside triphosphate hydrolases"/>
    <property type="match status" value="1"/>
</dbReference>
<sequence>MNKGTVSIMRIYPRAKGEKSLGRAIQGADKFIFVATKVQEETHYYLITRKTENLLVNFEVMDVEGKELPDLSKYKYKATLWLPKSKLADPLKIYQFENNFAFLERDMVIVVRGYIDPKINSLIKKRIMHLKGKKTIGEELLDILTAMALELFRLIVPTSGEEKTKEKKKEVNVEEIKTLEKRFLQPVYRVYIEIYHNNKKELKAFAERVRDSLFPRPNITVGKNRTTSVLEEKMHGYYISVSDEELDQLLVLPTISSALARGAYLPAILEEIDTENEIVLGTKPNGQPLTITLDEVKRHVYILGQTGSGKSNTLHVLVSEMRKKWGDKVAIWVIDPHGALARDIVLELGDENTYYFHPLKTGFKINPLEIPEGWDREKAIAHMISELMGIFEKIMELDMNKAPNVAMLLMLGVRYLYTHKDNPTLPELLEFYLDLRTGAIDSEKIEDPTLRKLIELTKEMPAQSFISTVSRLLYFSITEDIRKMFDGNTIPFEDLIKPGKLVVWSIPRADLPEKVQALLMAVIVMKLWFVIRYRYSKTMEELGIEEEDVSKYVTPVILVVDEFQNLQELGLLDVVLTEARKFGLHMVMAHQNLKQLDDKLLEAVLGNTSVQIIMRTSGVDAQRLAPHLDPQFQEELIAILPTLDVGQAVVKKRVKGVNAAMPQLVKIPLAPPPKHPPEWLEKKIAEMREKFGAKDIVKLLARDDIERILNVNFVEMSEDEIMLHAIAWAVWKNMEDPFEENIEKDNTTLAQIAKTLGKNRLKIERLVMKHSTGATPLFALHHMPTGGRPMKRVYVTRQGFLKLVGDLRSVAPSDEGYEVIKKAFTYYVKNSNKPLIIKTTPKAREGPDLLIAPIDLSDRPYKIITTEAIAVEVESTVHIQASPEQVKKHALKSTARSVKEVHYWTLKENVEKIKEILKDIPEDRKHKIKIIAVSEEGIEEMPLSTNPL</sequence>
<dbReference type="InterPro" id="IPR051162">
    <property type="entry name" value="T4SS_component"/>
</dbReference>
<dbReference type="InterPro" id="IPR002789">
    <property type="entry name" value="HerA_central"/>
</dbReference>
<gene>
    <name evidence="3" type="ORF">P8X34_10130</name>
</gene>
<dbReference type="EMBL" id="JARRIG010000007">
    <property type="protein sequence ID" value="MFA4805080.1"/>
    <property type="molecule type" value="Genomic_DNA"/>
</dbReference>
<dbReference type="CDD" id="cd01127">
    <property type="entry name" value="TrwB_TraG_TraD_VirD4"/>
    <property type="match status" value="1"/>
</dbReference>
<dbReference type="PANTHER" id="PTHR30121:SF6">
    <property type="entry name" value="SLR6007 PROTEIN"/>
    <property type="match status" value="1"/>
</dbReference>
<feature type="domain" description="TraD/TraG TraM recognition site" evidence="2">
    <location>
        <begin position="555"/>
        <end position="618"/>
    </location>
</feature>
<keyword evidence="3" id="KW-0238">DNA-binding</keyword>
<dbReference type="RefSeq" id="WP_372824388.1">
    <property type="nucleotide sequence ID" value="NZ_JARRIG010000007.1"/>
</dbReference>
<keyword evidence="4" id="KW-1185">Reference proteome</keyword>
<protein>
    <submittedName>
        <fullName evidence="3">Type IV secretion system DNA-binding domain-containing protein</fullName>
    </submittedName>
</protein>
<organism evidence="3 4">
    <name type="scientific">Pyrococcus kukulkanii</name>
    <dbReference type="NCBI Taxonomy" id="1609559"/>
    <lineage>
        <taxon>Archaea</taxon>
        <taxon>Methanobacteriati</taxon>
        <taxon>Methanobacteriota</taxon>
        <taxon>Thermococci</taxon>
        <taxon>Thermococcales</taxon>
        <taxon>Thermococcaceae</taxon>
        <taxon>Pyrococcus</taxon>
    </lineage>
</organism>
<evidence type="ECO:0000259" key="1">
    <source>
        <dbReference type="Pfam" id="PF01935"/>
    </source>
</evidence>
<evidence type="ECO:0000313" key="4">
    <source>
        <dbReference type="Proteomes" id="UP001571980"/>
    </source>
</evidence>